<dbReference type="Pfam" id="PF18545">
    <property type="entry name" value="HalOD1"/>
    <property type="match status" value="1"/>
</dbReference>
<sequence>MPSRESLSSEIIEAVAAREGVEPTELPDPLYDSIHTDALDQLFTTVSAQVTFEYLGYQVTVFSTGEVELDPAGDE</sequence>
<dbReference type="GeneID" id="76201357"/>
<evidence type="ECO:0000313" key="2">
    <source>
        <dbReference type="EMBL" id="MFC7191601.1"/>
    </source>
</evidence>
<dbReference type="RefSeq" id="WP_248909492.1">
    <property type="nucleotide sequence ID" value="NZ_CP109979.1"/>
</dbReference>
<dbReference type="InterPro" id="IPR040624">
    <property type="entry name" value="HalOD1"/>
</dbReference>
<dbReference type="EMBL" id="JBHTAX010000001">
    <property type="protein sequence ID" value="MFC7191601.1"/>
    <property type="molecule type" value="Genomic_DNA"/>
</dbReference>
<accession>A0ABD5YQN9</accession>
<keyword evidence="3" id="KW-1185">Reference proteome</keyword>
<evidence type="ECO:0000313" key="3">
    <source>
        <dbReference type="Proteomes" id="UP001596417"/>
    </source>
</evidence>
<name>A0ABD5YQN9_9EURY</name>
<protein>
    <submittedName>
        <fullName evidence="2">HalOD1 output domain-containing protein</fullName>
    </submittedName>
</protein>
<dbReference type="AlphaFoldDB" id="A0ABD5YQN9"/>
<evidence type="ECO:0000259" key="1">
    <source>
        <dbReference type="Pfam" id="PF18545"/>
    </source>
</evidence>
<feature type="domain" description="Halobacterial output" evidence="1">
    <location>
        <begin position="4"/>
        <end position="71"/>
    </location>
</feature>
<reference evidence="2 3" key="1">
    <citation type="journal article" date="2019" name="Int. J. Syst. Evol. Microbiol.">
        <title>The Global Catalogue of Microorganisms (GCM) 10K type strain sequencing project: providing services to taxonomists for standard genome sequencing and annotation.</title>
        <authorList>
            <consortium name="The Broad Institute Genomics Platform"/>
            <consortium name="The Broad Institute Genome Sequencing Center for Infectious Disease"/>
            <person name="Wu L."/>
            <person name="Ma J."/>
        </authorList>
    </citation>
    <scope>NUCLEOTIDE SEQUENCE [LARGE SCALE GENOMIC DNA]</scope>
    <source>
        <strain evidence="2 3">RDMS1</strain>
    </source>
</reference>
<gene>
    <name evidence="2" type="ORF">ACFQL7_18605</name>
</gene>
<organism evidence="2 3">
    <name type="scientific">Halocatena marina</name>
    <dbReference type="NCBI Taxonomy" id="2934937"/>
    <lineage>
        <taxon>Archaea</taxon>
        <taxon>Methanobacteriati</taxon>
        <taxon>Methanobacteriota</taxon>
        <taxon>Stenosarchaea group</taxon>
        <taxon>Halobacteria</taxon>
        <taxon>Halobacteriales</taxon>
        <taxon>Natronomonadaceae</taxon>
        <taxon>Halocatena</taxon>
    </lineage>
</organism>
<comment type="caution">
    <text evidence="2">The sequence shown here is derived from an EMBL/GenBank/DDBJ whole genome shotgun (WGS) entry which is preliminary data.</text>
</comment>
<proteinExistence type="predicted"/>
<dbReference type="Proteomes" id="UP001596417">
    <property type="component" value="Unassembled WGS sequence"/>
</dbReference>